<feature type="compositionally biased region" description="Basic and acidic residues" evidence="1">
    <location>
        <begin position="882"/>
        <end position="896"/>
    </location>
</feature>
<feature type="compositionally biased region" description="Basic and acidic residues" evidence="1">
    <location>
        <begin position="672"/>
        <end position="681"/>
    </location>
</feature>
<dbReference type="PANTHER" id="PTHR38372">
    <property type="entry name" value="DENTIN SIALOPHOSPHOPROTEIN-LIKE PROTEIN"/>
    <property type="match status" value="1"/>
</dbReference>
<feature type="compositionally biased region" description="Gly residues" evidence="1">
    <location>
        <begin position="1"/>
        <end position="14"/>
    </location>
</feature>
<dbReference type="Proteomes" id="UP001497444">
    <property type="component" value="Chromosome 11"/>
</dbReference>
<feature type="compositionally biased region" description="Basic and acidic residues" evidence="1">
    <location>
        <begin position="1055"/>
        <end position="1064"/>
    </location>
</feature>
<feature type="region of interest" description="Disordered" evidence="1">
    <location>
        <begin position="204"/>
        <end position="244"/>
    </location>
</feature>
<reference evidence="3" key="1">
    <citation type="submission" date="2024-02" db="EMBL/GenBank/DDBJ databases">
        <authorList>
            <consortium name="ELIXIR-Norway"/>
            <consortium name="Elixir Norway"/>
        </authorList>
    </citation>
    <scope>NUCLEOTIDE SEQUENCE</scope>
</reference>
<dbReference type="PANTHER" id="PTHR38372:SF2">
    <property type="entry name" value="DENTIN SIALOPHOSPHOPROTEIN-LIKE PROTEIN"/>
    <property type="match status" value="1"/>
</dbReference>
<organism evidence="3 4">
    <name type="scientific">Sphagnum jensenii</name>
    <dbReference type="NCBI Taxonomy" id="128206"/>
    <lineage>
        <taxon>Eukaryota</taxon>
        <taxon>Viridiplantae</taxon>
        <taxon>Streptophyta</taxon>
        <taxon>Embryophyta</taxon>
        <taxon>Bryophyta</taxon>
        <taxon>Sphagnophytina</taxon>
        <taxon>Sphagnopsida</taxon>
        <taxon>Sphagnales</taxon>
        <taxon>Sphagnaceae</taxon>
        <taxon>Sphagnum</taxon>
    </lineage>
</organism>
<name>A0ABP0VW41_9BRYO</name>
<feature type="compositionally biased region" description="Basic and acidic residues" evidence="1">
    <location>
        <begin position="948"/>
        <end position="963"/>
    </location>
</feature>
<evidence type="ECO:0000256" key="1">
    <source>
        <dbReference type="SAM" id="MobiDB-lite"/>
    </source>
</evidence>
<gene>
    <name evidence="3" type="ORF">CSSPJE1EN1_LOCUS4192</name>
</gene>
<feature type="compositionally biased region" description="Low complexity" evidence="1">
    <location>
        <begin position="511"/>
        <end position="526"/>
    </location>
</feature>
<sequence>MSGSKLGKGGGRGTGRMVVAPPPPLGRGMAMPMRRQVMGPKQKGTGMGKGRLGSAGGSGLAFVAPSQEESFQVLSLDQGRAPFAMAIRLTPEVLEDLKRAEAEDVKCEMKFGVTPSGHVIKVGSEEYKFSSAPEPGDLCDIYEEQQHGEDGNGVLKEAGSVWRKLSVLRILNASEKDRVKNRSKEAERQQKSRKAIILDPTHSLVKNQGGASGDVNGRRVPVKPKKELPKKMQKAPTSSPVVSVTKPKPVMTTASLLGAARVAKAASVTSPELPPPIQPQTAIILPPKGRPVVEERDSIPAPMKASIVVQNINTPSPVTTTSDTAVATKAGGVISPIELRNSLITLLTDNPKGLTIKAVEKAFGESMPHVKPERKTIEKAIKAIASYHAPGKYMLREGSIVESMISHNPESVSLKEPSPYSHDAELISIRGDESPEQDMMETEGAPLGKSKQGEELAMDSPEGEEKMANSGGSDSSSSSDSGSDTDSDSHSGSESHSGTRCAFAFKNVSRSGSGSDSDSDGSSSSGNEDENMDEDVEIVSEDEENGTPLKFKVSDKIPMSRDSEEVDIVGDEAMGHIGTDSAEKAIVAVEVLDNMEVDVDVLSVDGGIGSPQEWGSLSPPGLERQQEILKRIGGSEDAKSKVKLVPIIDKSSADSDQSLGALVTKQNNIQGLEKKKDDIESSKQLVKGGKTQRADMDSRFAKSVEKEKDKATNLRGRGLVVRPGRDPKQARRQSLEPAVPQQNESLKKADVWGKPTKDIDMAARTCNDGVAQNSSFRDGRKKETITQEPAKGMLKINNNDGVSKHNEKRATESSDLEVGELQESTRDVKTSDQTRKDGTQVEAVKGREIVEQATSNKPLVHKGQVSPPKDKAQGTGKAAGNLRKDSPITAETRKPILLTHKEVQRVDQVAARETGHTTTGILKPGNILQEERLDAVSALKSRVSLSESAERPQEMRGLKRLAEDGDNQEPAARVYKKPSVTPVPPQLPVNCSVHSNTAPVSKLEKTSAVQDIAPRPPNAELNRGGPVDVLLNHAAPSSKASSAENGRKQCPYVKGQEDCEKEGFEQQSGQEPDRKPKISASVLAPGHKISALPDSGQSNGKWANLSGSCDGADEKDYFLMYEKNAPELRGPAVTYEQAEKYKREYEEKYIIYRRLYDDIEDTRLDFATFKREIERASNAPEKLQQVRSKIQMTYHAVHKRSKRMQKTFNVLHDELLTIKQHLKDFAEKAGQG</sequence>
<feature type="compositionally biased region" description="Basic and acidic residues" evidence="1">
    <location>
        <begin position="802"/>
        <end position="812"/>
    </location>
</feature>
<evidence type="ECO:0000313" key="4">
    <source>
        <dbReference type="Proteomes" id="UP001497444"/>
    </source>
</evidence>
<feature type="compositionally biased region" description="Low complexity" evidence="1">
    <location>
        <begin position="234"/>
        <end position="244"/>
    </location>
</feature>
<accession>A0ABP0VW41</accession>
<feature type="region of interest" description="Disordered" evidence="1">
    <location>
        <begin position="1036"/>
        <end position="1077"/>
    </location>
</feature>
<dbReference type="SUPFAM" id="SSF144292">
    <property type="entry name" value="occludin/ELL-like"/>
    <property type="match status" value="1"/>
</dbReference>
<proteinExistence type="predicted"/>
<feature type="region of interest" description="Disordered" evidence="1">
    <location>
        <begin position="431"/>
        <end position="550"/>
    </location>
</feature>
<dbReference type="Gene3D" id="6.10.140.340">
    <property type="match status" value="1"/>
</dbReference>
<feature type="compositionally biased region" description="Low complexity" evidence="1">
    <location>
        <begin position="470"/>
        <end position="486"/>
    </location>
</feature>
<evidence type="ECO:0000259" key="2">
    <source>
        <dbReference type="PROSITE" id="PS51980"/>
    </source>
</evidence>
<protein>
    <recommendedName>
        <fullName evidence="2">OCEL domain-containing protein</fullName>
    </recommendedName>
</protein>
<dbReference type="InterPro" id="IPR010844">
    <property type="entry name" value="Occludin_ELL"/>
</dbReference>
<feature type="region of interest" description="Disordered" evidence="1">
    <location>
        <begin position="770"/>
        <end position="896"/>
    </location>
</feature>
<feature type="region of interest" description="Disordered" evidence="1">
    <location>
        <begin position="1"/>
        <end position="31"/>
    </location>
</feature>
<feature type="region of interest" description="Disordered" evidence="1">
    <location>
        <begin position="942"/>
        <end position="1008"/>
    </location>
</feature>
<dbReference type="Pfam" id="PF07303">
    <property type="entry name" value="Occludin_ELL"/>
    <property type="match status" value="1"/>
</dbReference>
<dbReference type="PROSITE" id="PS51980">
    <property type="entry name" value="OCEL"/>
    <property type="match status" value="1"/>
</dbReference>
<feature type="compositionally biased region" description="Basic and acidic residues" evidence="1">
    <location>
        <begin position="823"/>
        <end position="850"/>
    </location>
</feature>
<feature type="region of interest" description="Disordered" evidence="1">
    <location>
        <begin position="671"/>
        <end position="754"/>
    </location>
</feature>
<feature type="compositionally biased region" description="Basic and acidic residues" evidence="1">
    <location>
        <begin position="692"/>
        <end position="712"/>
    </location>
</feature>
<feature type="domain" description="OCEL" evidence="2">
    <location>
        <begin position="1123"/>
        <end position="1230"/>
    </location>
</feature>
<dbReference type="EMBL" id="OZ020106">
    <property type="protein sequence ID" value="CAK9258714.1"/>
    <property type="molecule type" value="Genomic_DNA"/>
</dbReference>
<evidence type="ECO:0000313" key="3">
    <source>
        <dbReference type="EMBL" id="CAK9258714.1"/>
    </source>
</evidence>
<keyword evidence="4" id="KW-1185">Reference proteome</keyword>
<feature type="compositionally biased region" description="Basic and acidic residues" evidence="1">
    <location>
        <begin position="745"/>
        <end position="754"/>
    </location>
</feature>
<feature type="compositionally biased region" description="Acidic residues" evidence="1">
    <location>
        <begin position="527"/>
        <end position="545"/>
    </location>
</feature>